<dbReference type="Proteomes" id="UP000001362">
    <property type="component" value="Chromosome"/>
</dbReference>
<dbReference type="EMBL" id="CP001219">
    <property type="protein sequence ID" value="ACK80390.1"/>
    <property type="molecule type" value="Genomic_DNA"/>
</dbReference>
<dbReference type="PaxDb" id="243159-AFE_1259"/>
<evidence type="ECO:0000313" key="1">
    <source>
        <dbReference type="EMBL" id="ACK80390.1"/>
    </source>
</evidence>
<sequence>MPQQCDLIYTSHDTSPFKKRQNCRGSFPLTDSRQFSAQTVFRTAPVFSRSRMHRHPPISILEREIFGILS</sequence>
<dbReference type="AlphaFoldDB" id="B7J8U1"/>
<gene>
    <name evidence="1" type="ordered locus">AFE_1259</name>
</gene>
<name>B7J8U1_ACIF2</name>
<protein>
    <submittedName>
        <fullName evidence="1">Uncharacterized protein</fullName>
    </submittedName>
</protein>
<organism evidence="1 2">
    <name type="scientific">Acidithiobacillus ferrooxidans (strain ATCC 23270 / DSM 14882 / CIP 104768 / NCIMB 8455)</name>
    <name type="common">Ferrobacillus ferrooxidans (strain ATCC 23270)</name>
    <dbReference type="NCBI Taxonomy" id="243159"/>
    <lineage>
        <taxon>Bacteria</taxon>
        <taxon>Pseudomonadati</taxon>
        <taxon>Pseudomonadota</taxon>
        <taxon>Acidithiobacillia</taxon>
        <taxon>Acidithiobacillales</taxon>
        <taxon>Acidithiobacillaceae</taxon>
        <taxon>Acidithiobacillus</taxon>
    </lineage>
</organism>
<reference evidence="1 2" key="1">
    <citation type="journal article" date="2008" name="BMC Genomics">
        <title>Acidithiobacillus ferrooxidans metabolism: from genome sequence to industrial applications.</title>
        <authorList>
            <person name="Valdes J."/>
            <person name="Pedroso I."/>
            <person name="Quatrini R."/>
            <person name="Dodson R.J."/>
            <person name="Tettelin H."/>
            <person name="Blake R.II."/>
            <person name="Eisen J.A."/>
            <person name="Holmes D.S."/>
        </authorList>
    </citation>
    <scope>NUCLEOTIDE SEQUENCE [LARGE SCALE GENOMIC DNA]</scope>
    <source>
        <strain evidence="2">ATCC 23270 / DSM 14882 / CIP 104768 / NCIMB 8455</strain>
    </source>
</reference>
<proteinExistence type="predicted"/>
<dbReference type="STRING" id="243159.AFE_1259"/>
<dbReference type="KEGG" id="afr:AFE_1259"/>
<dbReference type="HOGENOM" id="CLU_2748505_0_0_6"/>
<evidence type="ECO:0000313" key="2">
    <source>
        <dbReference type="Proteomes" id="UP000001362"/>
    </source>
</evidence>
<accession>B7J8U1</accession>
<keyword evidence="2" id="KW-1185">Reference proteome</keyword>